<gene>
    <name evidence="1" type="ORF">DSO57_1004884</name>
</gene>
<organism evidence="1 2">
    <name type="scientific">Entomophthora muscae</name>
    <dbReference type="NCBI Taxonomy" id="34485"/>
    <lineage>
        <taxon>Eukaryota</taxon>
        <taxon>Fungi</taxon>
        <taxon>Fungi incertae sedis</taxon>
        <taxon>Zoopagomycota</taxon>
        <taxon>Entomophthoromycotina</taxon>
        <taxon>Entomophthoromycetes</taxon>
        <taxon>Entomophthorales</taxon>
        <taxon>Entomophthoraceae</taxon>
        <taxon>Entomophthora</taxon>
    </lineage>
</organism>
<reference evidence="1" key="1">
    <citation type="submission" date="2022-04" db="EMBL/GenBank/DDBJ databases">
        <title>Genome of the entomopathogenic fungus Entomophthora muscae.</title>
        <authorList>
            <person name="Elya C."/>
            <person name="Lovett B.R."/>
            <person name="Lee E."/>
            <person name="Macias A.M."/>
            <person name="Hajek A.E."/>
            <person name="De Bivort B.L."/>
            <person name="Kasson M.T."/>
            <person name="De Fine Licht H.H."/>
            <person name="Stajich J.E."/>
        </authorList>
    </citation>
    <scope>NUCLEOTIDE SEQUENCE</scope>
    <source>
        <strain evidence="1">Berkeley</strain>
    </source>
</reference>
<comment type="caution">
    <text evidence="1">The sequence shown here is derived from an EMBL/GenBank/DDBJ whole genome shotgun (WGS) entry which is preliminary data.</text>
</comment>
<sequence>MTRWQEWRDLVILSVSGGEQVWNMAGLGLRRPTPEKTRILPKVPENVETDFKSDLLECQKKEDLCPGVGHCSSRQNVFEPKVHNSIISQNDNGV</sequence>
<dbReference type="EMBL" id="QTSX02002142">
    <property type="protein sequence ID" value="KAJ9078620.1"/>
    <property type="molecule type" value="Genomic_DNA"/>
</dbReference>
<evidence type="ECO:0000313" key="1">
    <source>
        <dbReference type="EMBL" id="KAJ9078620.1"/>
    </source>
</evidence>
<proteinExistence type="predicted"/>
<accession>A0ACC2TVR9</accession>
<name>A0ACC2TVR9_9FUNG</name>
<evidence type="ECO:0000313" key="2">
    <source>
        <dbReference type="Proteomes" id="UP001165960"/>
    </source>
</evidence>
<dbReference type="Proteomes" id="UP001165960">
    <property type="component" value="Unassembled WGS sequence"/>
</dbReference>
<protein>
    <submittedName>
        <fullName evidence="1">Uncharacterized protein</fullName>
    </submittedName>
</protein>
<keyword evidence="2" id="KW-1185">Reference proteome</keyword>